<protein>
    <recommendedName>
        <fullName evidence="5">Ribosome biogenesis regulatory protein</fullName>
    </recommendedName>
</protein>
<keyword evidence="4 5" id="KW-0539">Nucleus</keyword>
<keyword evidence="7" id="KW-1185">Reference proteome</keyword>
<gene>
    <name evidence="6" type="ORF">AAJ76_630005575</name>
</gene>
<evidence type="ECO:0000256" key="2">
    <source>
        <dbReference type="ARBA" id="ARBA00010077"/>
    </source>
</evidence>
<evidence type="ECO:0000256" key="1">
    <source>
        <dbReference type="ARBA" id="ARBA00004123"/>
    </source>
</evidence>
<comment type="caution">
    <text evidence="6">The sequence shown here is derived from an EMBL/GenBank/DDBJ whole genome shotgun (WGS) entry which is preliminary data.</text>
</comment>
<dbReference type="GO" id="GO:0005634">
    <property type="term" value="C:nucleus"/>
    <property type="evidence" value="ECO:0007669"/>
    <property type="project" value="UniProtKB-SubCell"/>
</dbReference>
<dbReference type="InterPro" id="IPR007023">
    <property type="entry name" value="Ribosom_reg"/>
</dbReference>
<dbReference type="RefSeq" id="XP_024330261.1">
    <property type="nucleotide sequence ID" value="XM_024476172.1"/>
</dbReference>
<organism evidence="6 7">
    <name type="scientific">Vairimorpha ceranae</name>
    <dbReference type="NCBI Taxonomy" id="40302"/>
    <lineage>
        <taxon>Eukaryota</taxon>
        <taxon>Fungi</taxon>
        <taxon>Fungi incertae sedis</taxon>
        <taxon>Microsporidia</taxon>
        <taxon>Nosematidae</taxon>
        <taxon>Vairimorpha</taxon>
    </lineage>
</organism>
<dbReference type="VEuPathDB" id="MicrosporidiaDB:NCER_101473"/>
<dbReference type="Proteomes" id="UP000034350">
    <property type="component" value="Unassembled WGS sequence"/>
</dbReference>
<dbReference type="EMBL" id="JPQZ01000063">
    <property type="protein sequence ID" value="KKO74519.1"/>
    <property type="molecule type" value="Genomic_DNA"/>
</dbReference>
<accession>A0A0F9Z9L8</accession>
<comment type="similarity">
    <text evidence="2 5">Belongs to the RRS1 family.</text>
</comment>
<keyword evidence="3 5" id="KW-0690">Ribosome biogenesis</keyword>
<reference evidence="6 7" key="1">
    <citation type="journal article" date="2015" name="Environ. Microbiol.">
        <title>Genome analyses suggest the presence of polyploidy and recent human-driven expansions in eight global populations of the honeybee pathogen Nosema ceranae.</title>
        <authorList>
            <person name="Pelin A."/>
            <person name="Selman M."/>
            <person name="Aris-Brosou S."/>
            <person name="Farinelli L."/>
            <person name="Corradi N."/>
        </authorList>
    </citation>
    <scope>NUCLEOTIDE SEQUENCE [LARGE SCALE GENOMIC DNA]</scope>
    <source>
        <strain evidence="6 7">PA08 1199</strain>
    </source>
</reference>
<evidence type="ECO:0000256" key="5">
    <source>
        <dbReference type="RuleBase" id="RU364132"/>
    </source>
</evidence>
<name>A0A0F9Z9L8_9MICR</name>
<evidence type="ECO:0000313" key="7">
    <source>
        <dbReference type="Proteomes" id="UP000034350"/>
    </source>
</evidence>
<comment type="function">
    <text evidence="5">Involved in ribosomal large subunit assembly.</text>
</comment>
<evidence type="ECO:0000256" key="4">
    <source>
        <dbReference type="ARBA" id="ARBA00023242"/>
    </source>
</evidence>
<dbReference type="OrthoDB" id="28455at2759"/>
<dbReference type="VEuPathDB" id="MicrosporidiaDB:G9O61_00g022480"/>
<dbReference type="VEuPathDB" id="MicrosporidiaDB:AAJ76_630005575"/>
<evidence type="ECO:0000313" key="6">
    <source>
        <dbReference type="EMBL" id="KKO74519.1"/>
    </source>
</evidence>
<dbReference type="GeneID" id="36321123"/>
<proteinExistence type="inferred from homology"/>
<evidence type="ECO:0000256" key="3">
    <source>
        <dbReference type="ARBA" id="ARBA00022517"/>
    </source>
</evidence>
<dbReference type="AlphaFoldDB" id="A0A0F9Z9L8"/>
<dbReference type="GO" id="GO:0042254">
    <property type="term" value="P:ribosome biogenesis"/>
    <property type="evidence" value="ECO:0007669"/>
    <property type="project" value="UniProtKB-KW"/>
</dbReference>
<dbReference type="Pfam" id="PF04939">
    <property type="entry name" value="RRS1"/>
    <property type="match status" value="1"/>
</dbReference>
<comment type="subcellular location">
    <subcellularLocation>
        <location evidence="1 5">Nucleus</location>
    </subcellularLocation>
</comment>
<sequence length="152" mass="17882">MKAYLNLLTVTKNVDFPLKDNIHTEINKEASAMIAFFKKEVKKHKTVQKDLDLVYVLDQNDYQIPMQYSEKQAKTKWEAFAAKKGIKKKKGSLVYDEELKKYIPRFGPYSKKNLLLKSAVLEGEKSFNELKKEKKERIKVNIKNQRANKKRK</sequence>